<name>A0A8B6DDV6_MYTGA</name>
<comment type="caution">
    <text evidence="2">The sequence shown here is derived from an EMBL/GenBank/DDBJ whole genome shotgun (WGS) entry which is preliminary data.</text>
</comment>
<evidence type="ECO:0000313" key="3">
    <source>
        <dbReference type="Proteomes" id="UP000596742"/>
    </source>
</evidence>
<evidence type="ECO:0000313" key="2">
    <source>
        <dbReference type="EMBL" id="VDI17216.1"/>
    </source>
</evidence>
<feature type="compositionally biased region" description="Polar residues" evidence="1">
    <location>
        <begin position="41"/>
        <end position="50"/>
    </location>
</feature>
<dbReference type="EMBL" id="UYJE01003191">
    <property type="protein sequence ID" value="VDI17216.1"/>
    <property type="molecule type" value="Genomic_DNA"/>
</dbReference>
<organism evidence="2 3">
    <name type="scientific">Mytilus galloprovincialis</name>
    <name type="common">Mediterranean mussel</name>
    <dbReference type="NCBI Taxonomy" id="29158"/>
    <lineage>
        <taxon>Eukaryota</taxon>
        <taxon>Metazoa</taxon>
        <taxon>Spiralia</taxon>
        <taxon>Lophotrochozoa</taxon>
        <taxon>Mollusca</taxon>
        <taxon>Bivalvia</taxon>
        <taxon>Autobranchia</taxon>
        <taxon>Pteriomorphia</taxon>
        <taxon>Mytilida</taxon>
        <taxon>Mytiloidea</taxon>
        <taxon>Mytilidae</taxon>
        <taxon>Mytilinae</taxon>
        <taxon>Mytilus</taxon>
    </lineage>
</organism>
<dbReference type="Proteomes" id="UP000596742">
    <property type="component" value="Unassembled WGS sequence"/>
</dbReference>
<reference evidence="2" key="1">
    <citation type="submission" date="2018-11" db="EMBL/GenBank/DDBJ databases">
        <authorList>
            <person name="Alioto T."/>
            <person name="Alioto T."/>
        </authorList>
    </citation>
    <scope>NUCLEOTIDE SEQUENCE</scope>
</reference>
<sequence length="170" mass="19291">MSGKGVKRTNTSDTSVLNDSGSKKPSRKKSKKKNKSKSTEDNSCANTGDSSGDITNIQNFVYTLQPWPERWVHAQKPALVLQSDLGMYPPPIHHMQHISPPTQSASTQQRPTWVDEIFRRMDQFENKLDKLEKIDSFVTSLNAKVIRLEKGTKSLDDRLDQVEKSTQFNE</sequence>
<protein>
    <submittedName>
        <fullName evidence="2">Uncharacterized protein</fullName>
    </submittedName>
</protein>
<feature type="compositionally biased region" description="Polar residues" evidence="1">
    <location>
        <begin position="99"/>
        <end position="110"/>
    </location>
</feature>
<gene>
    <name evidence="2" type="ORF">MGAL_10B052675</name>
</gene>
<accession>A0A8B6DDV6</accession>
<dbReference type="OrthoDB" id="10363103at2759"/>
<feature type="compositionally biased region" description="Basic residues" evidence="1">
    <location>
        <begin position="24"/>
        <end position="36"/>
    </location>
</feature>
<evidence type="ECO:0000256" key="1">
    <source>
        <dbReference type="SAM" id="MobiDB-lite"/>
    </source>
</evidence>
<dbReference type="AlphaFoldDB" id="A0A8B6DDV6"/>
<feature type="compositionally biased region" description="Polar residues" evidence="1">
    <location>
        <begin position="8"/>
        <end position="19"/>
    </location>
</feature>
<feature type="region of interest" description="Disordered" evidence="1">
    <location>
        <begin position="1"/>
        <end position="50"/>
    </location>
</feature>
<keyword evidence="3" id="KW-1185">Reference proteome</keyword>
<proteinExistence type="predicted"/>
<feature type="region of interest" description="Disordered" evidence="1">
    <location>
        <begin position="91"/>
        <end position="110"/>
    </location>
</feature>